<evidence type="ECO:0000313" key="1">
    <source>
        <dbReference type="EMBL" id="KRK40660.1"/>
    </source>
</evidence>
<accession>A0A0R1H9G0</accession>
<evidence type="ECO:0000313" key="2">
    <source>
        <dbReference type="Proteomes" id="UP000051461"/>
    </source>
</evidence>
<dbReference type="EMBL" id="AZDA01000006">
    <property type="protein sequence ID" value="KRK40660.1"/>
    <property type="molecule type" value="Genomic_DNA"/>
</dbReference>
<protein>
    <submittedName>
        <fullName evidence="1">Uncharacterized protein</fullName>
    </submittedName>
</protein>
<gene>
    <name evidence="1" type="ORF">FC07_GL003061</name>
</gene>
<sequence length="71" mass="8120">MLGLFSQAPTELLFVTTQFRQRTLLQAFIRDKPRLTCDSCTSQPQSYSFNIIPSSTSETTDVLFFDLKQPL</sequence>
<comment type="caution">
    <text evidence="1">The sequence shown here is derived from an EMBL/GenBank/DDBJ whole genome shotgun (WGS) entry which is preliminary data.</text>
</comment>
<reference evidence="1 2" key="1">
    <citation type="journal article" date="2015" name="Genome Announc.">
        <title>Expanding the biotechnology potential of lactobacilli through comparative genomics of 213 strains and associated genera.</title>
        <authorList>
            <person name="Sun Z."/>
            <person name="Harris H.M."/>
            <person name="McCann A."/>
            <person name="Guo C."/>
            <person name="Argimon S."/>
            <person name="Zhang W."/>
            <person name="Yang X."/>
            <person name="Jeffery I.B."/>
            <person name="Cooney J.C."/>
            <person name="Kagawa T.F."/>
            <person name="Liu W."/>
            <person name="Song Y."/>
            <person name="Salvetti E."/>
            <person name="Wrobel A."/>
            <person name="Rasinkangas P."/>
            <person name="Parkhill J."/>
            <person name="Rea M.C."/>
            <person name="O'Sullivan O."/>
            <person name="Ritari J."/>
            <person name="Douillard F.P."/>
            <person name="Paul Ross R."/>
            <person name="Yang R."/>
            <person name="Briner A.E."/>
            <person name="Felis G.E."/>
            <person name="de Vos W.M."/>
            <person name="Barrangou R."/>
            <person name="Klaenhammer T.R."/>
            <person name="Caufield P.W."/>
            <person name="Cui Y."/>
            <person name="Zhang H."/>
            <person name="O'Toole P.W."/>
        </authorList>
    </citation>
    <scope>NUCLEOTIDE SEQUENCE [LARGE SCALE GENOMIC DNA]</scope>
    <source>
        <strain evidence="1 2">DSM 20003</strain>
    </source>
</reference>
<dbReference type="PATRIC" id="fig|1423726.3.peg.3175"/>
<proteinExistence type="predicted"/>
<dbReference type="AlphaFoldDB" id="A0A0R1H9G0"/>
<dbReference type="Proteomes" id="UP000051461">
    <property type="component" value="Unassembled WGS sequence"/>
</dbReference>
<name>A0A0R1H9G0_9LACO</name>
<keyword evidence="2" id="KW-1185">Reference proteome</keyword>
<organism evidence="1 2">
    <name type="scientific">Loigolactobacillus bifermentans DSM 20003</name>
    <dbReference type="NCBI Taxonomy" id="1423726"/>
    <lineage>
        <taxon>Bacteria</taxon>
        <taxon>Bacillati</taxon>
        <taxon>Bacillota</taxon>
        <taxon>Bacilli</taxon>
        <taxon>Lactobacillales</taxon>
        <taxon>Lactobacillaceae</taxon>
        <taxon>Loigolactobacillus</taxon>
    </lineage>
</organism>